<dbReference type="InterPro" id="IPR016181">
    <property type="entry name" value="Acyl_CoA_acyltransferase"/>
</dbReference>
<dbReference type="Proteomes" id="UP001519887">
    <property type="component" value="Unassembled WGS sequence"/>
</dbReference>
<dbReference type="RefSeq" id="WP_210046335.1">
    <property type="nucleotide sequence ID" value="NZ_JBHLVU010000012.1"/>
</dbReference>
<dbReference type="Gene3D" id="3.40.630.30">
    <property type="match status" value="1"/>
</dbReference>
<proteinExistence type="predicted"/>
<protein>
    <submittedName>
        <fullName evidence="2">GNAT family N-acetyltransferase</fullName>
    </submittedName>
</protein>
<evidence type="ECO:0000313" key="2">
    <source>
        <dbReference type="EMBL" id="MBW7457541.1"/>
    </source>
</evidence>
<organism evidence="2 3">
    <name type="scientific">Paenibacillus sepulcri</name>
    <dbReference type="NCBI Taxonomy" id="359917"/>
    <lineage>
        <taxon>Bacteria</taxon>
        <taxon>Bacillati</taxon>
        <taxon>Bacillota</taxon>
        <taxon>Bacilli</taxon>
        <taxon>Bacillales</taxon>
        <taxon>Paenibacillaceae</taxon>
        <taxon>Paenibacillus</taxon>
    </lineage>
</organism>
<gene>
    <name evidence="2" type="ORF">K0U00_26205</name>
</gene>
<feature type="domain" description="N-acetyltransferase" evidence="1">
    <location>
        <begin position="14"/>
        <end position="177"/>
    </location>
</feature>
<dbReference type="SUPFAM" id="SSF55729">
    <property type="entry name" value="Acyl-CoA N-acyltransferases (Nat)"/>
    <property type="match status" value="1"/>
</dbReference>
<dbReference type="Pfam" id="PF13302">
    <property type="entry name" value="Acetyltransf_3"/>
    <property type="match status" value="1"/>
</dbReference>
<dbReference type="PANTHER" id="PTHR43792">
    <property type="entry name" value="GNAT FAMILY, PUTATIVE (AFU_ORTHOLOGUE AFUA_3G00765)-RELATED-RELATED"/>
    <property type="match status" value="1"/>
</dbReference>
<dbReference type="PANTHER" id="PTHR43792:SF1">
    <property type="entry name" value="N-ACETYLTRANSFERASE DOMAIN-CONTAINING PROTEIN"/>
    <property type="match status" value="1"/>
</dbReference>
<dbReference type="EMBL" id="JAHZIK010000884">
    <property type="protein sequence ID" value="MBW7457541.1"/>
    <property type="molecule type" value="Genomic_DNA"/>
</dbReference>
<evidence type="ECO:0000259" key="1">
    <source>
        <dbReference type="PROSITE" id="PS51186"/>
    </source>
</evidence>
<keyword evidence="3" id="KW-1185">Reference proteome</keyword>
<dbReference type="InterPro" id="IPR051531">
    <property type="entry name" value="N-acetyltransferase"/>
</dbReference>
<accession>A0ABS7C9F8</accession>
<comment type="caution">
    <text evidence="2">The sequence shown here is derived from an EMBL/GenBank/DDBJ whole genome shotgun (WGS) entry which is preliminary data.</text>
</comment>
<evidence type="ECO:0000313" key="3">
    <source>
        <dbReference type="Proteomes" id="UP001519887"/>
    </source>
</evidence>
<sequence length="184" mass="20874">MGDAGAVILETERLVLRCYQDEDLPALHDIFAEPGMMSFYPAPFTRSQTRSWIERNQTRYLKDGYGLWAVCLKETNACIGDCGLVAQQIDGRPEVEIGYHIKRGLWSQGYATEAALACRDYGFGHLGLPRLISIIHPRNTASIRVAEKLGFVWQKDVYIFNNQHSIYSAARERTTHPCIVEVEH</sequence>
<dbReference type="PROSITE" id="PS51186">
    <property type="entry name" value="GNAT"/>
    <property type="match status" value="1"/>
</dbReference>
<name>A0ABS7C9F8_9BACL</name>
<reference evidence="2 3" key="1">
    <citation type="submission" date="2021-07" db="EMBL/GenBank/DDBJ databases">
        <title>Paenibacillus radiodurans sp. nov., isolated from the southeastern edge of Tengger Desert.</title>
        <authorList>
            <person name="Zhang G."/>
        </authorList>
    </citation>
    <scope>NUCLEOTIDE SEQUENCE [LARGE SCALE GENOMIC DNA]</scope>
    <source>
        <strain evidence="2 3">CCM 7311</strain>
    </source>
</reference>
<dbReference type="InterPro" id="IPR000182">
    <property type="entry name" value="GNAT_dom"/>
</dbReference>